<dbReference type="AlphaFoldDB" id="A0A1D3CUY8"/>
<sequence>MIPRAKAATGCRRWTTPCTLHALPLPIGQCLSPARLLGGPWIACACFASLPAARKLPSASSAGSLKPAAPWGALATASQQQTKRAGLFRRGPKLNAAAVTIELHALASSSSKNGSRVSAAANTPDILVERYDSAIRRESDWEEERELLLILLQRQQQILPSLNLQQVAVSMQALGNLASQLLLHESTTPIIAGLPLARDAAVLIARLAATAAGITETTAETATEEAPSGPLPSLEALHKGSHASSPQRSLESTLLPRHNQQQLRKTLFGIQGLCAVCKALLSLEVLRYSTALASGETSSASFECRPPLLLQGAFELLQWELGNGRGSSLRESEALLVIDLVLLLLAAKPAAAGKEVAAQSGAPAAGSAGDTAEAALTQVAAKCLILHSSWLLPFMGRLHDLLESDAASCSTSSRSRFDISAYVSLFSFAAALKAASCLALEETSLNGQVLAEVDRLVLHLCSKRLLLLQSPFLLPQEKAELSGAFKRALGGPPRGGALLSCSFEGPPRKWVQQQPVSLRFQGLSWMARIKNKPTRKGVGNPKRQQVQQLRRRPSASSPISPDSDSAASSPSTPSGKSQPPSGGPSSGGPLGGAPGSRQVGIGHRPRPHPGVKALKEILRYRNSTELLIPRAPFFRLVREVAQKFTPPYFGMFTSAALEAIQCAAEAFVTGLLEDSNLCALHAGRVTLMPKDLHLARRIRHT</sequence>
<evidence type="ECO:0000313" key="11">
    <source>
        <dbReference type="Proteomes" id="UP000095192"/>
    </source>
</evidence>
<evidence type="ECO:0000256" key="1">
    <source>
        <dbReference type="ARBA" id="ARBA00004123"/>
    </source>
</evidence>
<dbReference type="Proteomes" id="UP000095192">
    <property type="component" value="Unassembled WGS sequence"/>
</dbReference>
<dbReference type="GO" id="GO:0046982">
    <property type="term" value="F:protein heterodimerization activity"/>
    <property type="evidence" value="ECO:0007669"/>
    <property type="project" value="InterPro"/>
</dbReference>
<dbReference type="CDD" id="cd22911">
    <property type="entry name" value="HFD_H3"/>
    <property type="match status" value="1"/>
</dbReference>
<dbReference type="EMBL" id="JROU02001856">
    <property type="protein sequence ID" value="OEH75000.1"/>
    <property type="molecule type" value="Genomic_DNA"/>
</dbReference>
<evidence type="ECO:0000256" key="2">
    <source>
        <dbReference type="ARBA" id="ARBA00004286"/>
    </source>
</evidence>
<dbReference type="VEuPathDB" id="ToxoDB:LOC34620065"/>
<evidence type="ECO:0000256" key="7">
    <source>
        <dbReference type="ARBA" id="ARBA00023269"/>
    </source>
</evidence>
<dbReference type="Pfam" id="PF00125">
    <property type="entry name" value="Histone"/>
    <property type="match status" value="1"/>
</dbReference>
<evidence type="ECO:0000256" key="8">
    <source>
        <dbReference type="SAM" id="MobiDB-lite"/>
    </source>
</evidence>
<protein>
    <submittedName>
        <fullName evidence="10">Histone H3</fullName>
    </submittedName>
</protein>
<dbReference type="GO" id="GO:0000786">
    <property type="term" value="C:nucleosome"/>
    <property type="evidence" value="ECO:0007669"/>
    <property type="project" value="UniProtKB-KW"/>
</dbReference>
<evidence type="ECO:0000256" key="6">
    <source>
        <dbReference type="ARBA" id="ARBA00023242"/>
    </source>
</evidence>
<evidence type="ECO:0000259" key="9">
    <source>
        <dbReference type="Pfam" id="PF00125"/>
    </source>
</evidence>
<feature type="compositionally biased region" description="Low complexity" evidence="8">
    <location>
        <begin position="554"/>
        <end position="580"/>
    </location>
</feature>
<name>A0A1D3CUY8_9EIME</name>
<dbReference type="SUPFAM" id="SSF47113">
    <property type="entry name" value="Histone-fold"/>
    <property type="match status" value="1"/>
</dbReference>
<evidence type="ECO:0000313" key="10">
    <source>
        <dbReference type="EMBL" id="OEH75000.1"/>
    </source>
</evidence>
<dbReference type="InterPro" id="IPR007125">
    <property type="entry name" value="H2A/H2B/H3"/>
</dbReference>
<dbReference type="FunFam" id="1.10.20.10:FF:000085">
    <property type="entry name" value="Histone H3.2"/>
    <property type="match status" value="1"/>
</dbReference>
<dbReference type="VEuPathDB" id="ToxoDB:cyc_03362"/>
<comment type="similarity">
    <text evidence="3">Belongs to the histone H3 family.</text>
</comment>
<evidence type="ECO:0000256" key="5">
    <source>
        <dbReference type="ARBA" id="ARBA00023125"/>
    </source>
</evidence>
<dbReference type="VEuPathDB" id="ToxoDB:LOC113147362"/>
<evidence type="ECO:0000256" key="4">
    <source>
        <dbReference type="ARBA" id="ARBA00022454"/>
    </source>
</evidence>
<dbReference type="GO" id="GO:0003677">
    <property type="term" value="F:DNA binding"/>
    <property type="evidence" value="ECO:0007669"/>
    <property type="project" value="UniProtKB-KW"/>
</dbReference>
<keyword evidence="6" id="KW-0539">Nucleus</keyword>
<dbReference type="GO" id="GO:0005634">
    <property type="term" value="C:nucleus"/>
    <property type="evidence" value="ECO:0007669"/>
    <property type="project" value="UniProtKB-SubCell"/>
</dbReference>
<dbReference type="GO" id="GO:0030527">
    <property type="term" value="F:structural constituent of chromatin"/>
    <property type="evidence" value="ECO:0007669"/>
    <property type="project" value="InterPro"/>
</dbReference>
<reference evidence="10 11" key="1">
    <citation type="journal article" date="2016" name="BMC Genomics">
        <title>Comparative genomics reveals Cyclospora cayetanensis possesses coccidia-like metabolism and invasion components but unique surface antigens.</title>
        <authorList>
            <person name="Liu S."/>
            <person name="Wang L."/>
            <person name="Zheng H."/>
            <person name="Xu Z."/>
            <person name="Roellig D.M."/>
            <person name="Li N."/>
            <person name="Frace M.A."/>
            <person name="Tang K."/>
            <person name="Arrowood M.J."/>
            <person name="Moss D.M."/>
            <person name="Zhang L."/>
            <person name="Feng Y."/>
            <person name="Xiao L."/>
        </authorList>
    </citation>
    <scope>NUCLEOTIDE SEQUENCE [LARGE SCALE GENOMIC DNA]</scope>
    <source>
        <strain evidence="10 11">CHN_HEN01</strain>
    </source>
</reference>
<keyword evidence="7" id="KW-0544">Nucleosome core</keyword>
<organism evidence="10 11">
    <name type="scientific">Cyclospora cayetanensis</name>
    <dbReference type="NCBI Taxonomy" id="88456"/>
    <lineage>
        <taxon>Eukaryota</taxon>
        <taxon>Sar</taxon>
        <taxon>Alveolata</taxon>
        <taxon>Apicomplexa</taxon>
        <taxon>Conoidasida</taxon>
        <taxon>Coccidia</taxon>
        <taxon>Eucoccidiorida</taxon>
        <taxon>Eimeriorina</taxon>
        <taxon>Eimeriidae</taxon>
        <taxon>Cyclospora</taxon>
    </lineage>
</organism>
<dbReference type="InterPro" id="IPR000164">
    <property type="entry name" value="Histone_H3/CENP-A"/>
</dbReference>
<feature type="compositionally biased region" description="Gly residues" evidence="8">
    <location>
        <begin position="584"/>
        <end position="594"/>
    </location>
</feature>
<comment type="subcellular location">
    <subcellularLocation>
        <location evidence="2">Chromosome</location>
    </subcellularLocation>
    <subcellularLocation>
        <location evidence="1">Nucleus</location>
    </subcellularLocation>
</comment>
<keyword evidence="4" id="KW-0158">Chromosome</keyword>
<dbReference type="SMART" id="SM00428">
    <property type="entry name" value="H3"/>
    <property type="match status" value="1"/>
</dbReference>
<comment type="caution">
    <text evidence="10">The sequence shown here is derived from an EMBL/GenBank/DDBJ whole genome shotgun (WGS) entry which is preliminary data.</text>
</comment>
<accession>A0A1D3CUY8</accession>
<feature type="compositionally biased region" description="Polar residues" evidence="8">
    <location>
        <begin position="242"/>
        <end position="251"/>
    </location>
</feature>
<evidence type="ECO:0000256" key="3">
    <source>
        <dbReference type="ARBA" id="ARBA00010343"/>
    </source>
</evidence>
<gene>
    <name evidence="10" type="ORF">cyc_03362</name>
</gene>
<feature type="region of interest" description="Disordered" evidence="8">
    <location>
        <begin position="529"/>
        <end position="610"/>
    </location>
</feature>
<feature type="domain" description="Core Histone H2A/H2B/H3" evidence="9">
    <location>
        <begin position="609"/>
        <end position="698"/>
    </location>
</feature>
<dbReference type="InParanoid" id="A0A1D3CUY8"/>
<feature type="region of interest" description="Disordered" evidence="8">
    <location>
        <begin position="217"/>
        <end position="251"/>
    </location>
</feature>
<proteinExistence type="inferred from homology"/>
<feature type="compositionally biased region" description="Low complexity" evidence="8">
    <location>
        <begin position="217"/>
        <end position="226"/>
    </location>
</feature>
<keyword evidence="5" id="KW-0238">DNA-binding</keyword>
<dbReference type="PANTHER" id="PTHR11426">
    <property type="entry name" value="HISTONE H3"/>
    <property type="match status" value="1"/>
</dbReference>
<dbReference type="PROSITE" id="PS00959">
    <property type="entry name" value="HISTONE_H3_2"/>
    <property type="match status" value="1"/>
</dbReference>
<dbReference type="Gene3D" id="1.10.20.10">
    <property type="entry name" value="Histone, subunit A"/>
    <property type="match status" value="1"/>
</dbReference>
<dbReference type="InterPro" id="IPR009072">
    <property type="entry name" value="Histone-fold"/>
</dbReference>
<keyword evidence="11" id="KW-1185">Reference proteome</keyword>